<accession>A0ABT8YLS0</accession>
<feature type="transmembrane region" description="Helical" evidence="6">
    <location>
        <begin position="197"/>
        <end position="215"/>
    </location>
</feature>
<gene>
    <name evidence="7" type="ORF">Q4481_11705</name>
</gene>
<feature type="transmembrane region" description="Helical" evidence="6">
    <location>
        <begin position="241"/>
        <end position="265"/>
    </location>
</feature>
<feature type="transmembrane region" description="Helical" evidence="6">
    <location>
        <begin position="324"/>
        <end position="347"/>
    </location>
</feature>
<feature type="transmembrane region" description="Helical" evidence="6">
    <location>
        <begin position="271"/>
        <end position="289"/>
    </location>
</feature>
<reference evidence="7" key="2">
    <citation type="submission" date="2023-07" db="EMBL/GenBank/DDBJ databases">
        <authorList>
            <person name="Shen H."/>
        </authorList>
    </citation>
    <scope>NUCLEOTIDE SEQUENCE</scope>
    <source>
        <strain evidence="7">TNR-22</strain>
    </source>
</reference>
<dbReference type="InterPro" id="IPR001851">
    <property type="entry name" value="ABC_transp_permease"/>
</dbReference>
<evidence type="ECO:0000256" key="6">
    <source>
        <dbReference type="SAM" id="Phobius"/>
    </source>
</evidence>
<sequence length="360" mass="38626">MLNTAFLIRRQDPGAWRTALGYGFGLLIGLGLSAAILVWVGVPPADLLQEFVIQTFMTSDGLAQTLTASAPLILVGLASAIAMRIRFWNIGIEGQMWMGAIAATWVALHHVGPEALRLPLGLIAAFCAGALFIWPWMWMKARFGVNEVITTLLSANIAFLLVQHLLFGLWRDPANGFPITVEFPPASQFSTLGWGQIHTGLVLALIIAVILYVLLERSPLGYIANAIGFNRRTAIQTGLPVAAVSMIVTLSSGGLAGLAGAVILSGTEHRLSQALSSGYLFSAIVIAYLARSRPFWVVFVALALAAVYTAGNVLKVFYGVSEAVIVLAQGTVLMSVLTANFFSTYVIHFPDRTQRDGEPT</sequence>
<feature type="transmembrane region" description="Helical" evidence="6">
    <location>
        <begin position="94"/>
        <end position="112"/>
    </location>
</feature>
<keyword evidence="5 6" id="KW-0472">Membrane</keyword>
<evidence type="ECO:0000313" key="8">
    <source>
        <dbReference type="Proteomes" id="UP001174932"/>
    </source>
</evidence>
<protein>
    <submittedName>
        <fullName evidence="7">ABC transporter permease</fullName>
    </submittedName>
</protein>
<evidence type="ECO:0000256" key="2">
    <source>
        <dbReference type="ARBA" id="ARBA00022475"/>
    </source>
</evidence>
<dbReference type="Pfam" id="PF02653">
    <property type="entry name" value="BPD_transp_2"/>
    <property type="match status" value="1"/>
</dbReference>
<dbReference type="PANTHER" id="PTHR47089:SF1">
    <property type="entry name" value="GUANOSINE ABC TRANSPORTER PERMEASE PROTEIN NUPP"/>
    <property type="match status" value="1"/>
</dbReference>
<keyword evidence="3 6" id="KW-0812">Transmembrane</keyword>
<comment type="subcellular location">
    <subcellularLocation>
        <location evidence="1">Cell membrane</location>
        <topology evidence="1">Multi-pass membrane protein</topology>
    </subcellularLocation>
</comment>
<dbReference type="RefSeq" id="WP_304376521.1">
    <property type="nucleotide sequence ID" value="NZ_JAUOZU010000007.1"/>
</dbReference>
<proteinExistence type="predicted"/>
<evidence type="ECO:0000256" key="4">
    <source>
        <dbReference type="ARBA" id="ARBA00022989"/>
    </source>
</evidence>
<organism evidence="7 8">
    <name type="scientific">Rhizobium alvei</name>
    <dbReference type="NCBI Taxonomy" id="1132659"/>
    <lineage>
        <taxon>Bacteria</taxon>
        <taxon>Pseudomonadati</taxon>
        <taxon>Pseudomonadota</taxon>
        <taxon>Alphaproteobacteria</taxon>
        <taxon>Hyphomicrobiales</taxon>
        <taxon>Rhizobiaceae</taxon>
        <taxon>Rhizobium/Agrobacterium group</taxon>
        <taxon>Rhizobium</taxon>
    </lineage>
</organism>
<evidence type="ECO:0000256" key="3">
    <source>
        <dbReference type="ARBA" id="ARBA00022692"/>
    </source>
</evidence>
<name>A0ABT8YLS0_9HYPH</name>
<feature type="transmembrane region" description="Helical" evidence="6">
    <location>
        <begin position="62"/>
        <end position="82"/>
    </location>
</feature>
<dbReference type="CDD" id="cd06580">
    <property type="entry name" value="TM_PBP1_transp_TpRbsC_like"/>
    <property type="match status" value="1"/>
</dbReference>
<dbReference type="Proteomes" id="UP001174932">
    <property type="component" value="Unassembled WGS sequence"/>
</dbReference>
<evidence type="ECO:0000256" key="1">
    <source>
        <dbReference type="ARBA" id="ARBA00004651"/>
    </source>
</evidence>
<feature type="transmembrane region" description="Helical" evidence="6">
    <location>
        <begin position="296"/>
        <end position="318"/>
    </location>
</feature>
<feature type="transmembrane region" description="Helical" evidence="6">
    <location>
        <begin position="118"/>
        <end position="136"/>
    </location>
</feature>
<keyword evidence="4 6" id="KW-1133">Transmembrane helix</keyword>
<feature type="transmembrane region" description="Helical" evidence="6">
    <location>
        <begin position="148"/>
        <end position="170"/>
    </location>
</feature>
<keyword evidence="2" id="KW-1003">Cell membrane</keyword>
<reference evidence="7" key="1">
    <citation type="journal article" date="2015" name="Int. J. Syst. Evol. Microbiol.">
        <title>Rhizobium alvei sp. nov., isolated from a freshwater river.</title>
        <authorList>
            <person name="Sheu S.Y."/>
            <person name="Huang H.W."/>
            <person name="Young C.C."/>
            <person name="Chen W.M."/>
        </authorList>
    </citation>
    <scope>NUCLEOTIDE SEQUENCE</scope>
    <source>
        <strain evidence="7">TNR-22</strain>
    </source>
</reference>
<feature type="transmembrane region" description="Helical" evidence="6">
    <location>
        <begin position="20"/>
        <end position="42"/>
    </location>
</feature>
<evidence type="ECO:0000256" key="5">
    <source>
        <dbReference type="ARBA" id="ARBA00023136"/>
    </source>
</evidence>
<evidence type="ECO:0000313" key="7">
    <source>
        <dbReference type="EMBL" id="MDO6964622.1"/>
    </source>
</evidence>
<dbReference type="EMBL" id="JAUOZU010000007">
    <property type="protein sequence ID" value="MDO6964622.1"/>
    <property type="molecule type" value="Genomic_DNA"/>
</dbReference>
<comment type="caution">
    <text evidence="7">The sequence shown here is derived from an EMBL/GenBank/DDBJ whole genome shotgun (WGS) entry which is preliminary data.</text>
</comment>
<dbReference type="PANTHER" id="PTHR47089">
    <property type="entry name" value="ABC TRANSPORTER, PERMEASE PROTEIN"/>
    <property type="match status" value="1"/>
</dbReference>
<keyword evidence="8" id="KW-1185">Reference proteome</keyword>